<sequence length="134" mass="14376">MSLITQAVPIEKGAASPPSRAAFLPATTLARSERCQALMWLELLAEGEGKAPCSGGPREAQEGAERRRYRAAAEGPREGEPAQSALARWRELGSWVQEDAGGSQGVDPALRGGLRLNLEQVSRIERSRAKLVSL</sequence>
<proteinExistence type="predicted"/>
<gene>
    <name evidence="2" type="ORF">chiPu_0002655</name>
</gene>
<keyword evidence="3" id="KW-1185">Reference proteome</keyword>
<evidence type="ECO:0000256" key="1">
    <source>
        <dbReference type="SAM" id="MobiDB-lite"/>
    </source>
</evidence>
<name>A0A401S1J0_CHIPU</name>
<reference evidence="2 3" key="1">
    <citation type="journal article" date="2018" name="Nat. Ecol. Evol.">
        <title>Shark genomes provide insights into elasmobranch evolution and the origin of vertebrates.</title>
        <authorList>
            <person name="Hara Y"/>
            <person name="Yamaguchi K"/>
            <person name="Onimaru K"/>
            <person name="Kadota M"/>
            <person name="Koyanagi M"/>
            <person name="Keeley SD"/>
            <person name="Tatsumi K"/>
            <person name="Tanaka K"/>
            <person name="Motone F"/>
            <person name="Kageyama Y"/>
            <person name="Nozu R"/>
            <person name="Adachi N"/>
            <person name="Nishimura O"/>
            <person name="Nakagawa R"/>
            <person name="Tanegashima C"/>
            <person name="Kiyatake I"/>
            <person name="Matsumoto R"/>
            <person name="Murakumo K"/>
            <person name="Nishida K"/>
            <person name="Terakita A"/>
            <person name="Kuratani S"/>
            <person name="Sato K"/>
            <person name="Hyodo S Kuraku.S."/>
        </authorList>
    </citation>
    <scope>NUCLEOTIDE SEQUENCE [LARGE SCALE GENOMIC DNA]</scope>
</reference>
<organism evidence="2 3">
    <name type="scientific">Chiloscyllium punctatum</name>
    <name type="common">Brownbanded bambooshark</name>
    <name type="synonym">Hemiscyllium punctatum</name>
    <dbReference type="NCBI Taxonomy" id="137246"/>
    <lineage>
        <taxon>Eukaryota</taxon>
        <taxon>Metazoa</taxon>
        <taxon>Chordata</taxon>
        <taxon>Craniata</taxon>
        <taxon>Vertebrata</taxon>
        <taxon>Chondrichthyes</taxon>
        <taxon>Elasmobranchii</taxon>
        <taxon>Galeomorphii</taxon>
        <taxon>Galeoidea</taxon>
        <taxon>Orectolobiformes</taxon>
        <taxon>Hemiscylliidae</taxon>
        <taxon>Chiloscyllium</taxon>
    </lineage>
</organism>
<accession>A0A401S1J0</accession>
<dbReference type="EMBL" id="BEZZ01000051">
    <property type="protein sequence ID" value="GCC24255.1"/>
    <property type="molecule type" value="Genomic_DNA"/>
</dbReference>
<dbReference type="Proteomes" id="UP000287033">
    <property type="component" value="Unassembled WGS sequence"/>
</dbReference>
<comment type="caution">
    <text evidence="2">The sequence shown here is derived from an EMBL/GenBank/DDBJ whole genome shotgun (WGS) entry which is preliminary data.</text>
</comment>
<evidence type="ECO:0000313" key="3">
    <source>
        <dbReference type="Proteomes" id="UP000287033"/>
    </source>
</evidence>
<dbReference type="AlphaFoldDB" id="A0A401S1J0"/>
<evidence type="ECO:0000313" key="2">
    <source>
        <dbReference type="EMBL" id="GCC24255.1"/>
    </source>
</evidence>
<feature type="region of interest" description="Disordered" evidence="1">
    <location>
        <begin position="48"/>
        <end position="84"/>
    </location>
</feature>
<protein>
    <submittedName>
        <fullName evidence="2">Uncharacterized protein</fullName>
    </submittedName>
</protein>